<gene>
    <name evidence="1" type="ORF">GCM10008960_01980</name>
</gene>
<proteinExistence type="predicted"/>
<sequence>MRHPLTALRRTPEEVRDIHLSCARPDLRFFSAGACHVLAFAFLERYPRAGFRPRFIRPAAGFHGTHVYVSDGVTAFDGQGYVPEVELLREHRRAFQAAQPGWTAEVEDITVPLAEFCAGNNHRPPWDFPGDVWGRALAYLRTFLAPA</sequence>
<reference evidence="2" key="1">
    <citation type="journal article" date="2019" name="Int. J. Syst. Evol. Microbiol.">
        <title>The Global Catalogue of Microorganisms (GCM) 10K type strain sequencing project: providing services to taxonomists for standard genome sequencing and annotation.</title>
        <authorList>
            <consortium name="The Broad Institute Genomics Platform"/>
            <consortium name="The Broad Institute Genome Sequencing Center for Infectious Disease"/>
            <person name="Wu L."/>
            <person name="Ma J."/>
        </authorList>
    </citation>
    <scope>NUCLEOTIDE SEQUENCE [LARGE SCALE GENOMIC DNA]</scope>
    <source>
        <strain evidence="2">JCM 31405</strain>
    </source>
</reference>
<dbReference type="EMBL" id="BMQN01000001">
    <property type="protein sequence ID" value="GGR78787.1"/>
    <property type="molecule type" value="Genomic_DNA"/>
</dbReference>
<organism evidence="1 2">
    <name type="scientific">Deinococcus sedimenti</name>
    <dbReference type="NCBI Taxonomy" id="1867090"/>
    <lineage>
        <taxon>Bacteria</taxon>
        <taxon>Thermotogati</taxon>
        <taxon>Deinococcota</taxon>
        <taxon>Deinococci</taxon>
        <taxon>Deinococcales</taxon>
        <taxon>Deinococcaceae</taxon>
        <taxon>Deinococcus</taxon>
    </lineage>
</organism>
<comment type="caution">
    <text evidence="1">The sequence shown here is derived from an EMBL/GenBank/DDBJ whole genome shotgun (WGS) entry which is preliminary data.</text>
</comment>
<evidence type="ECO:0000313" key="2">
    <source>
        <dbReference type="Proteomes" id="UP000644548"/>
    </source>
</evidence>
<evidence type="ECO:0000313" key="1">
    <source>
        <dbReference type="EMBL" id="GGR78787.1"/>
    </source>
</evidence>
<accession>A0ABQ2RZH3</accession>
<name>A0ABQ2RZH3_9DEIO</name>
<protein>
    <submittedName>
        <fullName evidence="1">Uncharacterized protein</fullName>
    </submittedName>
</protein>
<keyword evidence="2" id="KW-1185">Reference proteome</keyword>
<dbReference type="Proteomes" id="UP000644548">
    <property type="component" value="Unassembled WGS sequence"/>
</dbReference>
<dbReference type="RefSeq" id="WP_189071311.1">
    <property type="nucleotide sequence ID" value="NZ_BMQN01000001.1"/>
</dbReference>